<name>A0A5N5CU85_9PEZI</name>
<gene>
    <name evidence="1" type="primary">cia84</name>
    <name evidence="1" type="ORF">DBV05_g12421</name>
</gene>
<comment type="caution">
    <text evidence="1">The sequence shown here is derived from an EMBL/GenBank/DDBJ whole genome shotgun (WGS) entry which is preliminary data.</text>
</comment>
<dbReference type="Gene3D" id="1.25.40.10">
    <property type="entry name" value="Tetratricopeptide repeat domain"/>
    <property type="match status" value="3"/>
</dbReference>
<keyword evidence="2" id="KW-1185">Reference proteome</keyword>
<dbReference type="EMBL" id="VCHE01000254">
    <property type="protein sequence ID" value="KAB2568903.1"/>
    <property type="molecule type" value="Genomic_DNA"/>
</dbReference>
<organism evidence="1 2">
    <name type="scientific">Lasiodiplodia theobromae</name>
    <dbReference type="NCBI Taxonomy" id="45133"/>
    <lineage>
        <taxon>Eukaryota</taxon>
        <taxon>Fungi</taxon>
        <taxon>Dikarya</taxon>
        <taxon>Ascomycota</taxon>
        <taxon>Pezizomycotina</taxon>
        <taxon>Dothideomycetes</taxon>
        <taxon>Dothideomycetes incertae sedis</taxon>
        <taxon>Botryosphaeriales</taxon>
        <taxon>Botryosphaeriaceae</taxon>
        <taxon>Lasiodiplodia</taxon>
    </lineage>
</organism>
<reference evidence="1 2" key="1">
    <citation type="journal article" date="2019" name="Sci. Rep.">
        <title>A multi-omics analysis of the grapevine pathogen Lasiodiplodia theobromae reveals that temperature affects the expression of virulence- and pathogenicity-related genes.</title>
        <authorList>
            <person name="Felix C."/>
            <person name="Meneses R."/>
            <person name="Goncalves M.F.M."/>
            <person name="Tilleman L."/>
            <person name="Duarte A.S."/>
            <person name="Jorrin-Novo J.V."/>
            <person name="Van de Peer Y."/>
            <person name="Deforce D."/>
            <person name="Van Nieuwerburgh F."/>
            <person name="Esteves A.C."/>
            <person name="Alves A."/>
        </authorList>
    </citation>
    <scope>NUCLEOTIDE SEQUENCE [LARGE SCALE GENOMIC DNA]</scope>
    <source>
        <strain evidence="1 2">LA-SOL3</strain>
    </source>
</reference>
<protein>
    <submittedName>
        <fullName evidence="1">Complex I intermediate-associated protein 84</fullName>
    </submittedName>
</protein>
<evidence type="ECO:0000313" key="1">
    <source>
        <dbReference type="EMBL" id="KAB2568903.1"/>
    </source>
</evidence>
<dbReference type="AlphaFoldDB" id="A0A5N5CU85"/>
<dbReference type="PANTHER" id="PTHR47939:SF16">
    <property type="entry name" value="PENTATRICOPEPTIDE REPEAT-CONTAINING PROTEIN"/>
    <property type="match status" value="1"/>
</dbReference>
<evidence type="ECO:0000313" key="2">
    <source>
        <dbReference type="Proteomes" id="UP000325902"/>
    </source>
</evidence>
<accession>A0A5N5CU85</accession>
<dbReference type="InterPro" id="IPR011990">
    <property type="entry name" value="TPR-like_helical_dom_sf"/>
</dbReference>
<dbReference type="PANTHER" id="PTHR47939">
    <property type="entry name" value="MEMBRANE-ASSOCIATED SALT-INDUCIBLE PROTEIN-LIKE"/>
    <property type="match status" value="1"/>
</dbReference>
<dbReference type="Proteomes" id="UP000325902">
    <property type="component" value="Unassembled WGS sequence"/>
</dbReference>
<dbReference type="InterPro" id="IPR050667">
    <property type="entry name" value="PPR-containing_protein"/>
</dbReference>
<dbReference type="Pfam" id="PF01535">
    <property type="entry name" value="PPR"/>
    <property type="match status" value="1"/>
</dbReference>
<sequence>MPAHLTRLVIRRILSNEPIVYRDCLYRRANACLQPRAQRIRRNGFAQTRSFFGMAREPERKVKGIDLAPGLDTLIELNRAQTGQSRPPDLEMLCKALDKLFRKKYFSSETMSDVEAGHALNTLRYLNENRPKEEDVSDAPRTFLTTRCFLNALEVLNRKDSPRSDAHLALTEEVFKFLDAMRPDGCEPDSYNGKMIRSLAETLEIMSHYEPVRARDLLVEKYKTNRWTSQSQKLLARPWASVLQGLYQKGNHAEAQKTLEMMQELEIPTNIMMQVKETLLGVHAALGDLENTKRIYNDLSQGPSQTVEIDSGSCKAVLQCCLQHGDSKWAQSIVRSMLETLEVYYLEPADDRLDEVKKLWDVLFFWAAASGKGVDEVDRMMNVMVRRTFADGRSAQPDVETINELVSWCMSRNQLYFAERYISLGAKWGIHPNALTYYLQVKYRLSGGDIDGARAAYRQLQAVECSKEKEDIRAANELIQAMCASQKYTFSSIMALADDLTERKGRFEPETVSALSVLHLRRNELHDVIDLLQTHAFHFSEAERRKIADSLVAMVLDRAHTSTARAWDTYIIAQSIFAELPRSARTQIMREFFDRGRADMACHVFTHMRELDHPDTRATADTYVVALTGIAEFAAARVAATDNIDVDADAADAEAEYDDDESRAHECRSLLDAVHNAMKLDLDLEPSTRLRNALMLAYTAAGQPARAWSFWEDIVNSREGPSFNSIPIAFRACERMPVDGERHARALWARLRKVDVEITKPILAAYVGALAGNQNTDAAKEVLLKCERDFGLRPDTFILGTLFNAAYGVSRQGDLERWIQAKFPTQWVELKRLGARKMDDGPRLFNIDRRLTP</sequence>
<dbReference type="OrthoDB" id="185373at2759"/>
<proteinExistence type="predicted"/>
<dbReference type="InterPro" id="IPR002885">
    <property type="entry name" value="PPR_rpt"/>
</dbReference>